<evidence type="ECO:0000256" key="3">
    <source>
        <dbReference type="SAM" id="SignalP"/>
    </source>
</evidence>
<accession>A0A084JNB1</accession>
<keyword evidence="2" id="KW-0472">Membrane</keyword>
<dbReference type="OrthoDB" id="3235126at2"/>
<evidence type="ECO:0000313" key="4">
    <source>
        <dbReference type="EMBL" id="KEZ90445.1"/>
    </source>
</evidence>
<sequence>MITSKHIAKITALLVCLSLFACVMIVYAAGVNQNKKVMDYESKLFGDEILTIDIRVDENEWQEMLDNAIDKEYISADLVINGESFHTVGIRTKGNSSLSQVVSMDDSDRYSINFKFSYYVKGQTCYGLDTFCINNLMGDNTYMKDYLSYDIMKYIGVETPLMNYASVTVNGEDFGFYLALERYEKSFLDRVYDTSGGQLYSVKTTMGQGEDFTDHITGQDDADRGANGQPGAGGQRRQGNQEMPESDDTGGQLEQLNNQNGGMGAFPMGGMGGRGGGDLVYVDDNISSYRSIFNNAQSQKNSDKDKQRVITAIKNLNEGTNLEQYFDVDEILRYLAAHTVVVNLDSYTSGMAQNYYIYERDGKITVLPWDYGLAFGGFQSDSASDVVNFPIDTPVSGVSMEDRPLINKLLEVPEYKDKYHEYLRQIVDGYFVSGVFAETVMDLDAKINNYVKNDVSAFVTYEEYEASLPVFIELGTLRAQSIDGQLNGTIPSTTDGQNSDKDALIDTSGINLSVLGSMMGGGGRGEGSRGEGGQWEGGFGGMGGMPDRELMEKAMPILQENSGVLNDEIKEQLLEMGLTEEQISQVTEMTSRMPGRNAANQQSKAVSANAMDPTYAVSVFISLILLSGAILFLMRAKKTY</sequence>
<dbReference type="RefSeq" id="WP_038280250.1">
    <property type="nucleotide sequence ID" value="NZ_JPME01000011.1"/>
</dbReference>
<dbReference type="PANTHER" id="PTHR40050">
    <property type="entry name" value="INNER SPORE COAT PROTEIN H"/>
    <property type="match status" value="1"/>
</dbReference>
<feature type="region of interest" description="Disordered" evidence="1">
    <location>
        <begin position="210"/>
        <end position="268"/>
    </location>
</feature>
<dbReference type="Pfam" id="PF08757">
    <property type="entry name" value="CotH"/>
    <property type="match status" value="2"/>
</dbReference>
<dbReference type="PANTHER" id="PTHR40050:SF1">
    <property type="entry name" value="INNER SPORE COAT PROTEIN H"/>
    <property type="match status" value="1"/>
</dbReference>
<keyword evidence="2" id="KW-0812">Transmembrane</keyword>
<evidence type="ECO:0008006" key="6">
    <source>
        <dbReference type="Google" id="ProtNLM"/>
    </source>
</evidence>
<evidence type="ECO:0000313" key="5">
    <source>
        <dbReference type="Proteomes" id="UP000028525"/>
    </source>
</evidence>
<keyword evidence="2" id="KW-1133">Transmembrane helix</keyword>
<dbReference type="InterPro" id="IPR014867">
    <property type="entry name" value="Spore_coat_CotH_CotH2/3/7"/>
</dbReference>
<dbReference type="EMBL" id="JPME01000011">
    <property type="protein sequence ID" value="KEZ90445.1"/>
    <property type="molecule type" value="Genomic_DNA"/>
</dbReference>
<reference evidence="4 5" key="1">
    <citation type="submission" date="2014-07" db="EMBL/GenBank/DDBJ databases">
        <title>Draft genome of Clostridium celerecrescens 152B isolated from sediments associated with methane hydrate from Krishna Godavari basin.</title>
        <authorList>
            <person name="Honkalas V.S."/>
            <person name="Dabir A.P."/>
            <person name="Arora P."/>
            <person name="Dhakephalkar P.K."/>
        </authorList>
    </citation>
    <scope>NUCLEOTIDE SEQUENCE [LARGE SCALE GENOMIC DNA]</scope>
    <source>
        <strain evidence="4 5">152B</strain>
    </source>
</reference>
<keyword evidence="5" id="KW-1185">Reference proteome</keyword>
<name>A0A084JNB1_9FIRM</name>
<dbReference type="PROSITE" id="PS51257">
    <property type="entry name" value="PROKAR_LIPOPROTEIN"/>
    <property type="match status" value="1"/>
</dbReference>
<dbReference type="Proteomes" id="UP000028525">
    <property type="component" value="Unassembled WGS sequence"/>
</dbReference>
<gene>
    <name evidence="4" type="ORF">IO98_09005</name>
</gene>
<evidence type="ECO:0000256" key="2">
    <source>
        <dbReference type="SAM" id="Phobius"/>
    </source>
</evidence>
<dbReference type="AlphaFoldDB" id="A0A084JNB1"/>
<feature type="chain" id="PRO_5001777318" description="Spore coat protein CotH" evidence="3">
    <location>
        <begin position="29"/>
        <end position="640"/>
    </location>
</feature>
<protein>
    <recommendedName>
        <fullName evidence="6">Spore coat protein CotH</fullName>
    </recommendedName>
</protein>
<organism evidence="4 5">
    <name type="scientific">Lacrimispora celerecrescens</name>
    <dbReference type="NCBI Taxonomy" id="29354"/>
    <lineage>
        <taxon>Bacteria</taxon>
        <taxon>Bacillati</taxon>
        <taxon>Bacillota</taxon>
        <taxon>Clostridia</taxon>
        <taxon>Lachnospirales</taxon>
        <taxon>Lachnospiraceae</taxon>
        <taxon>Lacrimispora</taxon>
    </lineage>
</organism>
<dbReference type="STRING" id="29354.IO98_09005"/>
<feature type="transmembrane region" description="Helical" evidence="2">
    <location>
        <begin position="615"/>
        <end position="634"/>
    </location>
</feature>
<keyword evidence="3" id="KW-0732">Signal</keyword>
<evidence type="ECO:0000256" key="1">
    <source>
        <dbReference type="SAM" id="MobiDB-lite"/>
    </source>
</evidence>
<proteinExistence type="predicted"/>
<feature type="signal peptide" evidence="3">
    <location>
        <begin position="1"/>
        <end position="28"/>
    </location>
</feature>
<comment type="caution">
    <text evidence="4">The sequence shown here is derived from an EMBL/GenBank/DDBJ whole genome shotgun (WGS) entry which is preliminary data.</text>
</comment>
<feature type="compositionally biased region" description="Basic and acidic residues" evidence="1">
    <location>
        <begin position="212"/>
        <end position="224"/>
    </location>
</feature>